<feature type="transmembrane region" description="Helical" evidence="5">
    <location>
        <begin position="46"/>
        <end position="64"/>
    </location>
</feature>
<feature type="transmembrane region" description="Helical" evidence="5">
    <location>
        <begin position="5"/>
        <end position="26"/>
    </location>
</feature>
<protein>
    <recommendedName>
        <fullName evidence="8">DoxX</fullName>
    </recommendedName>
</protein>
<evidence type="ECO:0000313" key="6">
    <source>
        <dbReference type="EMBL" id="STZ26714.1"/>
    </source>
</evidence>
<dbReference type="Proteomes" id="UP000255024">
    <property type="component" value="Unassembled WGS sequence"/>
</dbReference>
<dbReference type="GO" id="GO:0016020">
    <property type="term" value="C:membrane"/>
    <property type="evidence" value="ECO:0007669"/>
    <property type="project" value="UniProtKB-SubCell"/>
</dbReference>
<keyword evidence="7" id="KW-1185">Reference proteome</keyword>
<reference evidence="6 7" key="1">
    <citation type="submission" date="2018-06" db="EMBL/GenBank/DDBJ databases">
        <authorList>
            <consortium name="Pathogen Informatics"/>
            <person name="Doyle S."/>
        </authorList>
    </citation>
    <scope>NUCLEOTIDE SEQUENCE [LARGE SCALE GENOMIC DNA]</scope>
    <source>
        <strain evidence="6 7">NCTC11179</strain>
    </source>
</reference>
<dbReference type="AlphaFoldDB" id="A0A378RIC2"/>
<feature type="transmembrane region" description="Helical" evidence="5">
    <location>
        <begin position="71"/>
        <end position="90"/>
    </location>
</feature>
<sequence length="119" mass="13051">MNKKLIYWISTGLFSAFMLFSAYSYFTDPTFKDAFAYLGYPDYFRIELAIAKILGVLAILLPFIPRTLKGFAYAGFTINIIGAAIAHLAIGEGISSLTMIVVALALLGTSYFSQVKEVA</sequence>
<gene>
    <name evidence="6" type="ORF">NCTC11179_00237</name>
</gene>
<organism evidence="6 7">
    <name type="scientific">Myroides odoratus</name>
    <name type="common">Flavobacterium odoratum</name>
    <dbReference type="NCBI Taxonomy" id="256"/>
    <lineage>
        <taxon>Bacteria</taxon>
        <taxon>Pseudomonadati</taxon>
        <taxon>Bacteroidota</taxon>
        <taxon>Flavobacteriia</taxon>
        <taxon>Flavobacteriales</taxon>
        <taxon>Flavobacteriaceae</taxon>
        <taxon>Myroides</taxon>
    </lineage>
</organism>
<keyword evidence="2 5" id="KW-0812">Transmembrane</keyword>
<feature type="transmembrane region" description="Helical" evidence="5">
    <location>
        <begin position="96"/>
        <end position="113"/>
    </location>
</feature>
<accession>A0A378RIC2</accession>
<dbReference type="Pfam" id="PF13564">
    <property type="entry name" value="DoxX_2"/>
    <property type="match status" value="1"/>
</dbReference>
<evidence type="ECO:0000256" key="5">
    <source>
        <dbReference type="SAM" id="Phobius"/>
    </source>
</evidence>
<dbReference type="RefSeq" id="WP_115089809.1">
    <property type="nucleotide sequence ID" value="NZ_CP068107.1"/>
</dbReference>
<dbReference type="InterPro" id="IPR032808">
    <property type="entry name" value="DoxX"/>
</dbReference>
<keyword evidence="4 5" id="KW-0472">Membrane</keyword>
<evidence type="ECO:0000313" key="7">
    <source>
        <dbReference type="Proteomes" id="UP000255024"/>
    </source>
</evidence>
<dbReference type="EMBL" id="UGQL01000001">
    <property type="protein sequence ID" value="STZ26714.1"/>
    <property type="molecule type" value="Genomic_DNA"/>
</dbReference>
<keyword evidence="3 5" id="KW-1133">Transmembrane helix</keyword>
<comment type="subcellular location">
    <subcellularLocation>
        <location evidence="1">Membrane</location>
        <topology evidence="1">Multi-pass membrane protein</topology>
    </subcellularLocation>
</comment>
<evidence type="ECO:0008006" key="8">
    <source>
        <dbReference type="Google" id="ProtNLM"/>
    </source>
</evidence>
<evidence type="ECO:0000256" key="2">
    <source>
        <dbReference type="ARBA" id="ARBA00022692"/>
    </source>
</evidence>
<name>A0A378RIC2_MYROD</name>
<evidence type="ECO:0000256" key="4">
    <source>
        <dbReference type="ARBA" id="ARBA00023136"/>
    </source>
</evidence>
<proteinExistence type="predicted"/>
<evidence type="ECO:0000256" key="3">
    <source>
        <dbReference type="ARBA" id="ARBA00022989"/>
    </source>
</evidence>
<evidence type="ECO:0000256" key="1">
    <source>
        <dbReference type="ARBA" id="ARBA00004141"/>
    </source>
</evidence>